<dbReference type="InterPro" id="IPR024047">
    <property type="entry name" value="MM3350-like_sf"/>
</dbReference>
<dbReference type="Pfam" id="PF07929">
    <property type="entry name" value="PRiA4_ORF3"/>
    <property type="match status" value="1"/>
</dbReference>
<dbReference type="Proteomes" id="UP000823935">
    <property type="component" value="Unassembled WGS sequence"/>
</dbReference>
<sequence>MAERTRGFCKYCGKDYTKSGMIRHFMSCGERKKYLEAEHGTKSCGYFLVVISDKYQKDYWLIVEINENARLKELDQFIRDIWVECCGHLSEFAIQGVRYESEPSEDFWGRTVHKSMNVRLKNVFAPGVIAEYMYDYGSTTSLTLEVKSYRAGAEGKEKITILSRNNPIKILCSQCEKNTAEWVNPLAFYDQNPFWCMECMRKEVMKDMEPDEAAEMDDDDILDCFEIWLPVCNSPRMGVCGYTGSSKYPDQFLPDKPQKT</sequence>
<proteinExistence type="predicted"/>
<name>A0A9D1ERP5_9FIRM</name>
<dbReference type="AlphaFoldDB" id="A0A9D1ERP5"/>
<comment type="caution">
    <text evidence="2">The sequence shown here is derived from an EMBL/GenBank/DDBJ whole genome shotgun (WGS) entry which is preliminary data.</text>
</comment>
<reference evidence="2" key="2">
    <citation type="journal article" date="2021" name="PeerJ">
        <title>Extensive microbial diversity within the chicken gut microbiome revealed by metagenomics and culture.</title>
        <authorList>
            <person name="Gilroy R."/>
            <person name="Ravi A."/>
            <person name="Getino M."/>
            <person name="Pursley I."/>
            <person name="Horton D.L."/>
            <person name="Alikhan N.F."/>
            <person name="Baker D."/>
            <person name="Gharbi K."/>
            <person name="Hall N."/>
            <person name="Watson M."/>
            <person name="Adriaenssens E.M."/>
            <person name="Foster-Nyarko E."/>
            <person name="Jarju S."/>
            <person name="Secka A."/>
            <person name="Antonio M."/>
            <person name="Oren A."/>
            <person name="Chaudhuri R.R."/>
            <person name="La Ragione R."/>
            <person name="Hildebrand F."/>
            <person name="Pallen M.J."/>
        </authorList>
    </citation>
    <scope>NUCLEOTIDE SEQUENCE</scope>
    <source>
        <strain evidence="2">CHK190-19873</strain>
    </source>
</reference>
<organism evidence="2 3">
    <name type="scientific">Candidatus Limivivens intestinipullorum</name>
    <dbReference type="NCBI Taxonomy" id="2840858"/>
    <lineage>
        <taxon>Bacteria</taxon>
        <taxon>Bacillati</taxon>
        <taxon>Bacillota</taxon>
        <taxon>Clostridia</taxon>
        <taxon>Lachnospirales</taxon>
        <taxon>Lachnospiraceae</taxon>
        <taxon>Lachnospiraceae incertae sedis</taxon>
        <taxon>Candidatus Limivivens</taxon>
    </lineage>
</organism>
<gene>
    <name evidence="2" type="ORF">IAB44_04515</name>
</gene>
<reference evidence="2" key="1">
    <citation type="submission" date="2020-10" db="EMBL/GenBank/DDBJ databases">
        <authorList>
            <person name="Gilroy R."/>
        </authorList>
    </citation>
    <scope>NUCLEOTIDE SEQUENCE</scope>
    <source>
        <strain evidence="2">CHK190-19873</strain>
    </source>
</reference>
<dbReference type="Gene3D" id="3.10.290.30">
    <property type="entry name" value="MM3350-like"/>
    <property type="match status" value="1"/>
</dbReference>
<accession>A0A9D1ERP5</accession>
<feature type="domain" description="Plasmid pRiA4b Orf3-like" evidence="1">
    <location>
        <begin position="57"/>
        <end position="153"/>
    </location>
</feature>
<evidence type="ECO:0000259" key="1">
    <source>
        <dbReference type="Pfam" id="PF07929"/>
    </source>
</evidence>
<dbReference type="InterPro" id="IPR012912">
    <property type="entry name" value="Plasmid_pRiA4b_Orf3-like"/>
</dbReference>
<evidence type="ECO:0000313" key="2">
    <source>
        <dbReference type="EMBL" id="HIS30802.1"/>
    </source>
</evidence>
<protein>
    <recommendedName>
        <fullName evidence="1">Plasmid pRiA4b Orf3-like domain-containing protein</fullName>
    </recommendedName>
</protein>
<dbReference type="SUPFAM" id="SSF159941">
    <property type="entry name" value="MM3350-like"/>
    <property type="match status" value="1"/>
</dbReference>
<dbReference type="EMBL" id="DVIQ01000023">
    <property type="protein sequence ID" value="HIS30802.1"/>
    <property type="molecule type" value="Genomic_DNA"/>
</dbReference>
<evidence type="ECO:0000313" key="3">
    <source>
        <dbReference type="Proteomes" id="UP000823935"/>
    </source>
</evidence>